<dbReference type="InterPro" id="IPR036779">
    <property type="entry name" value="LysM_dom_sf"/>
</dbReference>
<dbReference type="SUPFAM" id="SSF54106">
    <property type="entry name" value="LysM domain"/>
    <property type="match status" value="1"/>
</dbReference>
<evidence type="ECO:0000313" key="2">
    <source>
        <dbReference type="EMBL" id="HJG16323.1"/>
    </source>
</evidence>
<dbReference type="Pfam" id="PF01476">
    <property type="entry name" value="LysM"/>
    <property type="match status" value="1"/>
</dbReference>
<reference evidence="2" key="1">
    <citation type="journal article" date="2021" name="PeerJ">
        <title>Extensive microbial diversity within the chicken gut microbiome revealed by metagenomics and culture.</title>
        <authorList>
            <person name="Gilroy R."/>
            <person name="Ravi A."/>
            <person name="Getino M."/>
            <person name="Pursley I."/>
            <person name="Horton D.L."/>
            <person name="Alikhan N.F."/>
            <person name="Baker D."/>
            <person name="Gharbi K."/>
            <person name="Hall N."/>
            <person name="Watson M."/>
            <person name="Adriaenssens E.M."/>
            <person name="Foster-Nyarko E."/>
            <person name="Jarju S."/>
            <person name="Secka A."/>
            <person name="Antonio M."/>
            <person name="Oren A."/>
            <person name="Chaudhuri R.R."/>
            <person name="La Ragione R."/>
            <person name="Hildebrand F."/>
            <person name="Pallen M.J."/>
        </authorList>
    </citation>
    <scope>NUCLEOTIDE SEQUENCE</scope>
    <source>
        <strain evidence="2">CHK189-29639</strain>
    </source>
</reference>
<sequence length="236" mass="27453">MTPRSIEYYQKLRKMGVNDAIIRLSTSNYSSYFEIASIHTDLAKRSGMRVHASLATDLTNPFHDARYFFATYQRLGYSFGSKTMIQCLPDDRVKDPAKRLHELLGYISYFVNKDDIDIAVDKRYIDENRLKIADIPDYFNLTIINVNKLNSGIDRAGTWIYTDNFEGELQYLGYDYYGFYTKEGYQLSLDAEYVAQEGDTWVTIATRYGIWLPKLLDINDAKYEDLVVPGQHIRLF</sequence>
<evidence type="ECO:0000313" key="3">
    <source>
        <dbReference type="Proteomes" id="UP000759256"/>
    </source>
</evidence>
<reference evidence="2" key="2">
    <citation type="submission" date="2021-09" db="EMBL/GenBank/DDBJ databases">
        <authorList>
            <person name="Gilroy R."/>
        </authorList>
    </citation>
    <scope>NUCLEOTIDE SEQUENCE</scope>
    <source>
        <strain evidence="2">CHK189-29639</strain>
    </source>
</reference>
<protein>
    <submittedName>
        <fullName evidence="2">LysM peptidoglycan-binding domain-containing protein</fullName>
    </submittedName>
</protein>
<organism evidence="2 3">
    <name type="scientific">Ligilactobacillus salivarius</name>
    <dbReference type="NCBI Taxonomy" id="1624"/>
    <lineage>
        <taxon>Bacteria</taxon>
        <taxon>Bacillati</taxon>
        <taxon>Bacillota</taxon>
        <taxon>Bacilli</taxon>
        <taxon>Lactobacillales</taxon>
        <taxon>Lactobacillaceae</taxon>
        <taxon>Ligilactobacillus</taxon>
    </lineage>
</organism>
<dbReference type="InterPro" id="IPR018392">
    <property type="entry name" value="LysM"/>
</dbReference>
<dbReference type="Gene3D" id="3.10.350.10">
    <property type="entry name" value="LysM domain"/>
    <property type="match status" value="1"/>
</dbReference>
<evidence type="ECO:0000259" key="1">
    <source>
        <dbReference type="PROSITE" id="PS51782"/>
    </source>
</evidence>
<proteinExistence type="predicted"/>
<dbReference type="SMART" id="SM00257">
    <property type="entry name" value="LysM"/>
    <property type="match status" value="1"/>
</dbReference>
<accession>A0A921IGC0</accession>
<gene>
    <name evidence="2" type="ORF">K8V06_09350</name>
</gene>
<dbReference type="AlphaFoldDB" id="A0A921IGC0"/>
<dbReference type="EMBL" id="DYVK01000093">
    <property type="protein sequence ID" value="HJG16323.1"/>
    <property type="molecule type" value="Genomic_DNA"/>
</dbReference>
<feature type="domain" description="LysM" evidence="1">
    <location>
        <begin position="191"/>
        <end position="235"/>
    </location>
</feature>
<name>A0A921IGC0_9LACO</name>
<dbReference type="CDD" id="cd00118">
    <property type="entry name" value="LysM"/>
    <property type="match status" value="1"/>
</dbReference>
<dbReference type="PROSITE" id="PS51782">
    <property type="entry name" value="LYSM"/>
    <property type="match status" value="1"/>
</dbReference>
<comment type="caution">
    <text evidence="2">The sequence shown here is derived from an EMBL/GenBank/DDBJ whole genome shotgun (WGS) entry which is preliminary data.</text>
</comment>
<dbReference type="Proteomes" id="UP000759256">
    <property type="component" value="Unassembled WGS sequence"/>
</dbReference>